<accession>A0A9P7VKA1</accession>
<reference evidence="2" key="1">
    <citation type="submission" date="2020-11" db="EMBL/GenBank/DDBJ databases">
        <title>Adaptations for nitrogen fixation in a non-lichenized fungal sporocarp promotes dispersal by wood-feeding termites.</title>
        <authorList>
            <consortium name="DOE Joint Genome Institute"/>
            <person name="Koch R.A."/>
            <person name="Yoon G."/>
            <person name="Arayal U."/>
            <person name="Lail K."/>
            <person name="Amirebrahimi M."/>
            <person name="Labutti K."/>
            <person name="Lipzen A."/>
            <person name="Riley R."/>
            <person name="Barry K."/>
            <person name="Henrissat B."/>
            <person name="Grigoriev I.V."/>
            <person name="Herr J.R."/>
            <person name="Aime M.C."/>
        </authorList>
    </citation>
    <scope>NUCLEOTIDE SEQUENCE</scope>
    <source>
        <strain evidence="2">MCA 3950</strain>
    </source>
</reference>
<protein>
    <submittedName>
        <fullName evidence="2">Uncharacterized protein</fullName>
    </submittedName>
</protein>
<name>A0A9P7VKA1_9AGAR</name>
<dbReference type="AlphaFoldDB" id="A0A9P7VKA1"/>
<dbReference type="Proteomes" id="UP000812287">
    <property type="component" value="Unassembled WGS sequence"/>
</dbReference>
<feature type="region of interest" description="Disordered" evidence="1">
    <location>
        <begin position="117"/>
        <end position="140"/>
    </location>
</feature>
<evidence type="ECO:0000256" key="1">
    <source>
        <dbReference type="SAM" id="MobiDB-lite"/>
    </source>
</evidence>
<dbReference type="OrthoDB" id="5327923at2759"/>
<comment type="caution">
    <text evidence="2">The sequence shown here is derived from an EMBL/GenBank/DDBJ whole genome shotgun (WGS) entry which is preliminary data.</text>
</comment>
<evidence type="ECO:0000313" key="3">
    <source>
        <dbReference type="Proteomes" id="UP000812287"/>
    </source>
</evidence>
<proteinExistence type="predicted"/>
<feature type="compositionally biased region" description="Pro residues" evidence="1">
    <location>
        <begin position="122"/>
        <end position="140"/>
    </location>
</feature>
<organism evidence="2 3">
    <name type="scientific">Guyanagaster necrorhizus</name>
    <dbReference type="NCBI Taxonomy" id="856835"/>
    <lineage>
        <taxon>Eukaryota</taxon>
        <taxon>Fungi</taxon>
        <taxon>Dikarya</taxon>
        <taxon>Basidiomycota</taxon>
        <taxon>Agaricomycotina</taxon>
        <taxon>Agaricomycetes</taxon>
        <taxon>Agaricomycetidae</taxon>
        <taxon>Agaricales</taxon>
        <taxon>Marasmiineae</taxon>
        <taxon>Physalacriaceae</taxon>
        <taxon>Guyanagaster</taxon>
    </lineage>
</organism>
<dbReference type="GeneID" id="66099949"/>
<gene>
    <name evidence="2" type="ORF">BT62DRAFT_1010532</name>
</gene>
<dbReference type="RefSeq" id="XP_043035769.1">
    <property type="nucleotide sequence ID" value="XM_043177662.1"/>
</dbReference>
<keyword evidence="3" id="KW-1185">Reference proteome</keyword>
<evidence type="ECO:0000313" key="2">
    <source>
        <dbReference type="EMBL" id="KAG7442269.1"/>
    </source>
</evidence>
<sequence>MCTYNKLTLPWPHIELAFRISHIWGMKRREVYTLPVAPFVLDDSLSHQRNPLLSLFPPGKLTRQVAWHEIITGETKSDGICRNERSPLAGLRYELKSYDDHTKWWFRIDKSLKFKSSKFQTKPPPPPKTAPTPFRRPVPTPSAKQRVVRCIWPRDSNGPVMADLPSGKVTENNQRVWGATLEDFHYVRPFPKASSVTTRMCGSRLAAWMKEVGEVEHAKEEIQWEFRGALTRMYRVVVVVDFLA</sequence>
<dbReference type="EMBL" id="MU250552">
    <property type="protein sequence ID" value="KAG7442269.1"/>
    <property type="molecule type" value="Genomic_DNA"/>
</dbReference>